<dbReference type="CDD" id="cd00082">
    <property type="entry name" value="HisKA"/>
    <property type="match status" value="1"/>
</dbReference>
<feature type="transmembrane region" description="Helical" evidence="14">
    <location>
        <begin position="12"/>
        <end position="32"/>
    </location>
</feature>
<dbReference type="EMBL" id="CP010086">
    <property type="protein sequence ID" value="AJG99453.1"/>
    <property type="molecule type" value="Genomic_DNA"/>
</dbReference>
<dbReference type="InterPro" id="IPR003018">
    <property type="entry name" value="GAF"/>
</dbReference>
<dbReference type="SUPFAM" id="SSF158472">
    <property type="entry name" value="HAMP domain-like"/>
    <property type="match status" value="1"/>
</dbReference>
<evidence type="ECO:0000256" key="13">
    <source>
        <dbReference type="SAM" id="Coils"/>
    </source>
</evidence>
<feature type="domain" description="Response regulatory" evidence="16">
    <location>
        <begin position="1091"/>
        <end position="1208"/>
    </location>
</feature>
<dbReference type="InterPro" id="IPR036097">
    <property type="entry name" value="HisK_dim/P_sf"/>
</dbReference>
<dbReference type="SMART" id="SM00065">
    <property type="entry name" value="GAF"/>
    <property type="match status" value="1"/>
</dbReference>
<evidence type="ECO:0000256" key="9">
    <source>
        <dbReference type="ARBA" id="ARBA00023012"/>
    </source>
</evidence>
<feature type="domain" description="Histidine kinase" evidence="15">
    <location>
        <begin position="539"/>
        <end position="773"/>
    </location>
</feature>
<dbReference type="PRINTS" id="PR00344">
    <property type="entry name" value="BCTRLSENSOR"/>
</dbReference>
<keyword evidence="14" id="KW-0472">Membrane</keyword>
<evidence type="ECO:0000313" key="19">
    <source>
        <dbReference type="Proteomes" id="UP000031866"/>
    </source>
</evidence>
<feature type="domain" description="Response regulatory" evidence="16">
    <location>
        <begin position="823"/>
        <end position="937"/>
    </location>
</feature>
<dbReference type="GO" id="GO:0016020">
    <property type="term" value="C:membrane"/>
    <property type="evidence" value="ECO:0007669"/>
    <property type="project" value="UniProtKB-SubCell"/>
</dbReference>
<evidence type="ECO:0000256" key="4">
    <source>
        <dbReference type="ARBA" id="ARBA00012438"/>
    </source>
</evidence>
<dbReference type="PROSITE" id="PS50885">
    <property type="entry name" value="HAMP"/>
    <property type="match status" value="1"/>
</dbReference>
<feature type="domain" description="Response regulatory" evidence="16">
    <location>
        <begin position="946"/>
        <end position="1061"/>
    </location>
</feature>
<dbReference type="SUPFAM" id="SSF55874">
    <property type="entry name" value="ATPase domain of HSP90 chaperone/DNA topoisomerase II/histidine kinase"/>
    <property type="match status" value="1"/>
</dbReference>
<dbReference type="RefSeq" id="WP_052482845.1">
    <property type="nucleotide sequence ID" value="NZ_CP010086.2"/>
</dbReference>
<feature type="modified residue" description="4-aspartylphosphate" evidence="12">
    <location>
        <position position="1141"/>
    </location>
</feature>
<dbReference type="Pfam" id="PF00672">
    <property type="entry name" value="HAMP"/>
    <property type="match status" value="1"/>
</dbReference>
<evidence type="ECO:0000256" key="11">
    <source>
        <dbReference type="ARBA" id="ARBA00074306"/>
    </source>
</evidence>
<evidence type="ECO:0000259" key="16">
    <source>
        <dbReference type="PROSITE" id="PS50110"/>
    </source>
</evidence>
<keyword evidence="13" id="KW-0175">Coiled coil</keyword>
<comment type="similarity">
    <text evidence="3">In the N-terminal section; belongs to the phytochrome family.</text>
</comment>
<dbReference type="Pfam" id="PF00072">
    <property type="entry name" value="Response_reg"/>
    <property type="match status" value="3"/>
</dbReference>
<dbReference type="InterPro" id="IPR011006">
    <property type="entry name" value="CheY-like_superfamily"/>
</dbReference>
<dbReference type="Gene3D" id="3.30.565.10">
    <property type="entry name" value="Histidine kinase-like ATPase, C-terminal domain"/>
    <property type="match status" value="1"/>
</dbReference>
<keyword evidence="9" id="KW-0902">Two-component regulatory system</keyword>
<evidence type="ECO:0000256" key="3">
    <source>
        <dbReference type="ARBA" id="ARBA00006402"/>
    </source>
</evidence>
<dbReference type="SUPFAM" id="SSF47384">
    <property type="entry name" value="Homodimeric domain of signal transducing histidine kinase"/>
    <property type="match status" value="1"/>
</dbReference>
<feature type="coiled-coil region" evidence="13">
    <location>
        <begin position="439"/>
        <end position="529"/>
    </location>
</feature>
<evidence type="ECO:0000313" key="18">
    <source>
        <dbReference type="EMBL" id="AJG99453.1"/>
    </source>
</evidence>
<keyword evidence="14" id="KW-1133">Transmembrane helix</keyword>
<dbReference type="Pfam" id="PF00512">
    <property type="entry name" value="HisKA"/>
    <property type="match status" value="1"/>
</dbReference>
<dbReference type="Pfam" id="PF05227">
    <property type="entry name" value="CHASE3"/>
    <property type="match status" value="1"/>
</dbReference>
<dbReference type="Gene3D" id="6.10.340.10">
    <property type="match status" value="1"/>
</dbReference>
<comment type="function">
    <text evidence="10">May play the central regulatory role in sporulation. It may be an element of the effector pathway responsible for the activation of sporulation genes in response to nutritional stress. Spo0A may act in concert with spo0H (a sigma factor) to control the expression of some genes that are critical to the sporulation process.</text>
</comment>
<feature type="modified residue" description="4-aspartylphosphate" evidence="12">
    <location>
        <position position="995"/>
    </location>
</feature>
<dbReference type="InterPro" id="IPR003660">
    <property type="entry name" value="HAMP_dom"/>
</dbReference>
<dbReference type="SMART" id="SM00388">
    <property type="entry name" value="HisKA"/>
    <property type="match status" value="1"/>
</dbReference>
<keyword evidence="8" id="KW-0418">Kinase</keyword>
<keyword evidence="6 12" id="KW-0597">Phosphoprotein</keyword>
<comment type="catalytic activity">
    <reaction evidence="1">
        <text>ATP + protein L-histidine = ADP + protein N-phospho-L-histidine.</text>
        <dbReference type="EC" id="2.7.13.3"/>
    </reaction>
</comment>
<dbReference type="PANTHER" id="PTHR45339">
    <property type="entry name" value="HYBRID SIGNAL TRANSDUCTION HISTIDINE KINASE J"/>
    <property type="match status" value="1"/>
</dbReference>
<proteinExistence type="inferred from homology"/>
<evidence type="ECO:0000256" key="14">
    <source>
        <dbReference type="SAM" id="Phobius"/>
    </source>
</evidence>
<dbReference type="STRING" id="1520.LF65_02883"/>
<dbReference type="SUPFAM" id="SSF52172">
    <property type="entry name" value="CheY-like"/>
    <property type="match status" value="3"/>
</dbReference>
<evidence type="ECO:0000259" key="15">
    <source>
        <dbReference type="PROSITE" id="PS50109"/>
    </source>
</evidence>
<dbReference type="Gene3D" id="3.40.50.2300">
    <property type="match status" value="3"/>
</dbReference>
<feature type="domain" description="HAMP" evidence="17">
    <location>
        <begin position="215"/>
        <end position="269"/>
    </location>
</feature>
<dbReference type="InterPro" id="IPR005467">
    <property type="entry name" value="His_kinase_dom"/>
</dbReference>
<dbReference type="KEGG" id="cbei:LF65_02883"/>
<name>A0A0B5QRE3_CLOBE</name>
<dbReference type="CDD" id="cd00156">
    <property type="entry name" value="REC"/>
    <property type="match status" value="2"/>
</dbReference>
<dbReference type="Pfam" id="PF02518">
    <property type="entry name" value="HATPase_c"/>
    <property type="match status" value="1"/>
</dbReference>
<dbReference type="Gene3D" id="3.30.450.40">
    <property type="match status" value="1"/>
</dbReference>
<dbReference type="PROSITE" id="PS50110">
    <property type="entry name" value="RESPONSE_REGULATORY"/>
    <property type="match status" value="3"/>
</dbReference>
<feature type="transmembrane region" description="Helical" evidence="14">
    <location>
        <begin position="194"/>
        <end position="218"/>
    </location>
</feature>
<dbReference type="PROSITE" id="PS50109">
    <property type="entry name" value="HIS_KIN"/>
    <property type="match status" value="1"/>
</dbReference>
<dbReference type="PANTHER" id="PTHR45339:SF1">
    <property type="entry name" value="HYBRID SIGNAL TRANSDUCTION HISTIDINE KINASE J"/>
    <property type="match status" value="1"/>
</dbReference>
<dbReference type="InterPro" id="IPR004358">
    <property type="entry name" value="Sig_transdc_His_kin-like_C"/>
</dbReference>
<dbReference type="SMART" id="SM00304">
    <property type="entry name" value="HAMP"/>
    <property type="match status" value="1"/>
</dbReference>
<dbReference type="Pfam" id="PF13185">
    <property type="entry name" value="GAF_2"/>
    <property type="match status" value="1"/>
</dbReference>
<dbReference type="InterPro" id="IPR029016">
    <property type="entry name" value="GAF-like_dom_sf"/>
</dbReference>
<evidence type="ECO:0000259" key="17">
    <source>
        <dbReference type="PROSITE" id="PS50885"/>
    </source>
</evidence>
<dbReference type="CDD" id="cd16922">
    <property type="entry name" value="HATPase_EvgS-ArcB-TorS-like"/>
    <property type="match status" value="1"/>
</dbReference>
<dbReference type="SMART" id="SM00387">
    <property type="entry name" value="HATPase_c"/>
    <property type="match status" value="1"/>
</dbReference>
<gene>
    <name evidence="18" type="ORF">LF65_02883</name>
</gene>
<protein>
    <recommendedName>
        <fullName evidence="11">Circadian input-output histidine kinase CikA</fullName>
        <ecNumber evidence="4">2.7.13.3</ecNumber>
    </recommendedName>
    <alternativeName>
        <fullName evidence="5">Stage 0 sporulation protein A homolog</fullName>
    </alternativeName>
</protein>
<feature type="modified residue" description="4-aspartylphosphate" evidence="12">
    <location>
        <position position="872"/>
    </location>
</feature>
<dbReference type="InterPro" id="IPR007891">
    <property type="entry name" value="CHASE3"/>
</dbReference>
<keyword evidence="14" id="KW-0812">Transmembrane</keyword>
<evidence type="ECO:0000256" key="6">
    <source>
        <dbReference type="ARBA" id="ARBA00022553"/>
    </source>
</evidence>
<dbReference type="CDD" id="cd06225">
    <property type="entry name" value="HAMP"/>
    <property type="match status" value="1"/>
</dbReference>
<evidence type="ECO:0000256" key="10">
    <source>
        <dbReference type="ARBA" id="ARBA00024867"/>
    </source>
</evidence>
<dbReference type="FunFam" id="3.30.565.10:FF:000010">
    <property type="entry name" value="Sensor histidine kinase RcsC"/>
    <property type="match status" value="1"/>
</dbReference>
<evidence type="ECO:0000256" key="5">
    <source>
        <dbReference type="ARBA" id="ARBA00018672"/>
    </source>
</evidence>
<dbReference type="SUPFAM" id="SSF55781">
    <property type="entry name" value="GAF domain-like"/>
    <property type="match status" value="1"/>
</dbReference>
<dbReference type="InterPro" id="IPR003594">
    <property type="entry name" value="HATPase_dom"/>
</dbReference>
<comment type="subcellular location">
    <subcellularLocation>
        <location evidence="2">Membrane</location>
    </subcellularLocation>
</comment>
<reference evidence="19" key="1">
    <citation type="submission" date="2014-12" db="EMBL/GenBank/DDBJ databases">
        <title>Genome sequence of Clostridium beijerinckii strain 59B.</title>
        <authorList>
            <person name="Little G.T."/>
            <person name="Minton N.P."/>
        </authorList>
    </citation>
    <scope>NUCLEOTIDE SEQUENCE [LARGE SCALE GENOMIC DNA]</scope>
    <source>
        <strain evidence="19">59B</strain>
    </source>
</reference>
<dbReference type="InterPro" id="IPR003661">
    <property type="entry name" value="HisK_dim/P_dom"/>
</dbReference>
<dbReference type="GO" id="GO:0000155">
    <property type="term" value="F:phosphorelay sensor kinase activity"/>
    <property type="evidence" value="ECO:0007669"/>
    <property type="project" value="InterPro"/>
</dbReference>
<evidence type="ECO:0000256" key="2">
    <source>
        <dbReference type="ARBA" id="ARBA00004370"/>
    </source>
</evidence>
<sequence>MGIKKLMIGQKLFLGFGIVILIMLVVIGNSYMNFIKESEAVEWSVHTYGVIRESDELLNSIINMETGARGYVITGDKSFLEPFNQGESSYEQQYNKLKGLTVDNLDQQQRLIDLDKQYREWLNWEKTKIITNRQKVTEGQSELQDVIAIVQSGEGKTMMGNMRLILGEINSEEERLLQNRNTNLVKMENETKTIMLAGGITATVVAAIIASLVVRMILKPVKVVTNTFKEIAEENVNLEARLEINSKDELGDMAKYFNIFMTKLKDLIIENRNQSWLSAGRAELSEELRGIEDINELNLQIISYICRYVDAQIGRIYILTDENTYKLCGGYADKTNGELPDEFNCGEGLVGQSALEKKSILIKNVPENYMKITSGVGEAIPRNILVVPCIYHNEVECIVELGVFNEFTDVQLKFMEQVNENIAISINLTKAQLKMKELLNKTLVQAEELQVQQEELRQNNEELEEQAIILKHSEMNLQTQQEELKVSNEELQEQARELEIQKKVISESNEKLRNANSEIKKKAEDLKLANQYKSEFLANMSHELRTPLNSILVLSQLLENNKDSEILTDKQREYARTIHSSGENLLRLINDILDLSKVEAGKMDINFEEVYLVELAEDIKRLFNPISLQKGLAFEVRIEEGISEKIVSDRQRLQQIISNLLANAFKFTSEGLIRMNIYKTKEHDIEYFDIKGAASNLISIEVTDTGIGIPEDKQKLIFEEFKQVDGTISRKFGGTGLGLSISKELAHLLGGTIYLKSKEGMGSTFTLVISSYSSDNIDLKQLEGESYSIKNINKETNTTVNDENGSMVSEINYEEIKGKSERLLLIIEDDKQFLGILSELAEKKGYKVLSVNNGEEGIKLAERYKPEAILLDIGLPDISGWVVADKLKSMEVTMNIPIHVISGRDDMVSVERQKNLVEWIKKPANLEEIDNLFNNIEVNMPKKLKKLLIIDENSEEVNSIYNNLSEKGFEVTLLDNGLHAYNLMKTEKYDCMILDLKLKDMTGIEFLEKLEEENSINFPILIHTKEDITQDDEAKLKKYVDNIIIKGKRSVDRLIDEASLFFNNVDLNLEDKKIQNIKYNHELESSLINKKVLIIDDDMRNVFSLSSALQEKGISVIVGRNGAEGIEKLHENLDIDLIIMDVMMPEMDGYTAMKKIRKEPKLQNIPIIAVTAKAMKDDRQKCIEAGANDYLTKPIEIDRLISLLRVWLYK</sequence>
<dbReference type="SMART" id="SM00448">
    <property type="entry name" value="REC"/>
    <property type="match status" value="3"/>
</dbReference>
<evidence type="ECO:0000256" key="1">
    <source>
        <dbReference type="ARBA" id="ARBA00000085"/>
    </source>
</evidence>
<accession>A0A0B5QRE3</accession>
<dbReference type="Gene3D" id="1.10.287.130">
    <property type="match status" value="1"/>
</dbReference>
<evidence type="ECO:0000256" key="7">
    <source>
        <dbReference type="ARBA" id="ARBA00022679"/>
    </source>
</evidence>
<dbReference type="AlphaFoldDB" id="A0A0B5QRE3"/>
<evidence type="ECO:0000256" key="8">
    <source>
        <dbReference type="ARBA" id="ARBA00022777"/>
    </source>
</evidence>
<dbReference type="InterPro" id="IPR001789">
    <property type="entry name" value="Sig_transdc_resp-reg_receiver"/>
</dbReference>
<dbReference type="OrthoDB" id="9790669at2"/>
<evidence type="ECO:0000256" key="12">
    <source>
        <dbReference type="PROSITE-ProRule" id="PRU00169"/>
    </source>
</evidence>
<dbReference type="Proteomes" id="UP000031866">
    <property type="component" value="Chromosome"/>
</dbReference>
<organism evidence="18 19">
    <name type="scientific">Clostridium beijerinckii</name>
    <name type="common">Clostridium MP</name>
    <dbReference type="NCBI Taxonomy" id="1520"/>
    <lineage>
        <taxon>Bacteria</taxon>
        <taxon>Bacillati</taxon>
        <taxon>Bacillota</taxon>
        <taxon>Clostridia</taxon>
        <taxon>Eubacteriales</taxon>
        <taxon>Clostridiaceae</taxon>
        <taxon>Clostridium</taxon>
    </lineage>
</organism>
<dbReference type="CDD" id="cd17546">
    <property type="entry name" value="REC_hyHK_CKI1_RcsC-like"/>
    <property type="match status" value="1"/>
</dbReference>
<dbReference type="CDD" id="cd19410">
    <property type="entry name" value="HK9-like_sensor"/>
    <property type="match status" value="1"/>
</dbReference>
<dbReference type="EC" id="2.7.13.3" evidence="4"/>
<keyword evidence="7" id="KW-0808">Transferase</keyword>
<dbReference type="InterPro" id="IPR036890">
    <property type="entry name" value="HATPase_C_sf"/>
</dbReference>